<evidence type="ECO:0000313" key="3">
    <source>
        <dbReference type="EMBL" id="MBB5710035.1"/>
    </source>
</evidence>
<dbReference type="PANTHER" id="PTHR30437">
    <property type="entry name" value="TRANSCRIPTION ELONGATION FACTOR GREA"/>
    <property type="match status" value="1"/>
</dbReference>
<comment type="caution">
    <text evidence="3">The sequence shown here is derived from an EMBL/GenBank/DDBJ whole genome shotgun (WGS) entry which is preliminary data.</text>
</comment>
<evidence type="ECO:0000256" key="1">
    <source>
        <dbReference type="SAM" id="MobiDB-lite"/>
    </source>
</evidence>
<feature type="region of interest" description="Disordered" evidence="1">
    <location>
        <begin position="1"/>
        <end position="25"/>
    </location>
</feature>
<protein>
    <submittedName>
        <fullName evidence="3">Transcription elongation GreA/GreB family factor</fullName>
    </submittedName>
</protein>
<feature type="domain" description="Transcription elongation factor GreA/GreB C-terminal" evidence="2">
    <location>
        <begin position="82"/>
        <end position="151"/>
    </location>
</feature>
<keyword evidence="4" id="KW-1185">Reference proteome</keyword>
<gene>
    <name evidence="3" type="ORF">FHT02_001263</name>
</gene>
<dbReference type="SUPFAM" id="SSF54534">
    <property type="entry name" value="FKBP-like"/>
    <property type="match status" value="1"/>
</dbReference>
<dbReference type="GO" id="GO:0003677">
    <property type="term" value="F:DNA binding"/>
    <property type="evidence" value="ECO:0007669"/>
    <property type="project" value="InterPro"/>
</dbReference>
<dbReference type="AlphaFoldDB" id="A0A840YCL3"/>
<dbReference type="RefSeq" id="WP_184085621.1">
    <property type="nucleotide sequence ID" value="NZ_JACIJF010000003.1"/>
</dbReference>
<dbReference type="GO" id="GO:0032784">
    <property type="term" value="P:regulation of DNA-templated transcription elongation"/>
    <property type="evidence" value="ECO:0007669"/>
    <property type="project" value="InterPro"/>
</dbReference>
<dbReference type="Pfam" id="PF01272">
    <property type="entry name" value="GreA_GreB"/>
    <property type="match status" value="1"/>
</dbReference>
<dbReference type="GO" id="GO:0070063">
    <property type="term" value="F:RNA polymerase binding"/>
    <property type="evidence" value="ECO:0007669"/>
    <property type="project" value="InterPro"/>
</dbReference>
<dbReference type="Proteomes" id="UP000527143">
    <property type="component" value="Unassembled WGS sequence"/>
</dbReference>
<accession>A0A840YCL3</accession>
<organism evidence="3 4">
    <name type="scientific">Sphingomonas xinjiangensis</name>
    <dbReference type="NCBI Taxonomy" id="643568"/>
    <lineage>
        <taxon>Bacteria</taxon>
        <taxon>Pseudomonadati</taxon>
        <taxon>Pseudomonadota</taxon>
        <taxon>Alphaproteobacteria</taxon>
        <taxon>Sphingomonadales</taxon>
        <taxon>Sphingomonadaceae</taxon>
        <taxon>Sphingomonas</taxon>
    </lineage>
</organism>
<name>A0A840YCL3_9SPHN</name>
<proteinExistence type="predicted"/>
<sequence length="159" mass="17707">MSVAFRRESDEEHKEPKFEIPMVPGPNLVTPRGKALIEAKVAELEAAVALETQEEPREVLRRELRYWNTRRTTAEIAPPPEDGVAGIGTRVRIRMGGKERVLEIVGHDEAEPAADRLSFQAPLAKALIGLEEGERADFNGRPEAIEILSVERLFSASTR</sequence>
<dbReference type="InterPro" id="IPR036953">
    <property type="entry name" value="GreA/GreB_C_sf"/>
</dbReference>
<dbReference type="PANTHER" id="PTHR30437:SF6">
    <property type="entry name" value="TRANSCRIPTION ELONGATION FACTOR GREB"/>
    <property type="match status" value="1"/>
</dbReference>
<dbReference type="InterPro" id="IPR023459">
    <property type="entry name" value="Tscrpt_elong_fac_GreA/B_fam"/>
</dbReference>
<evidence type="ECO:0000259" key="2">
    <source>
        <dbReference type="Pfam" id="PF01272"/>
    </source>
</evidence>
<reference evidence="3 4" key="1">
    <citation type="submission" date="2020-08" db="EMBL/GenBank/DDBJ databases">
        <title>Genomic Encyclopedia of Type Strains, Phase IV (KMG-IV): sequencing the most valuable type-strain genomes for metagenomic binning, comparative biology and taxonomic classification.</title>
        <authorList>
            <person name="Goeker M."/>
        </authorList>
    </citation>
    <scope>NUCLEOTIDE SEQUENCE [LARGE SCALE GENOMIC DNA]</scope>
    <source>
        <strain evidence="3 4">DSM 26736</strain>
    </source>
</reference>
<dbReference type="EMBL" id="JACIJF010000003">
    <property type="protein sequence ID" value="MBB5710035.1"/>
    <property type="molecule type" value="Genomic_DNA"/>
</dbReference>
<dbReference type="GO" id="GO:0006354">
    <property type="term" value="P:DNA-templated transcription elongation"/>
    <property type="evidence" value="ECO:0007669"/>
    <property type="project" value="TreeGrafter"/>
</dbReference>
<dbReference type="Gene3D" id="3.10.50.30">
    <property type="entry name" value="Transcription elongation factor, GreA/GreB, C-terminal domain"/>
    <property type="match status" value="1"/>
</dbReference>
<feature type="compositionally biased region" description="Basic and acidic residues" evidence="1">
    <location>
        <begin position="1"/>
        <end position="18"/>
    </location>
</feature>
<evidence type="ECO:0000313" key="4">
    <source>
        <dbReference type="Proteomes" id="UP000527143"/>
    </source>
</evidence>
<dbReference type="InterPro" id="IPR001437">
    <property type="entry name" value="Tscrpt_elong_fac_GreA/B_C"/>
</dbReference>